<organism evidence="1 2">
    <name type="scientific">Eubacterium ruminantium</name>
    <dbReference type="NCBI Taxonomy" id="42322"/>
    <lineage>
        <taxon>Bacteria</taxon>
        <taxon>Bacillati</taxon>
        <taxon>Bacillota</taxon>
        <taxon>Clostridia</taxon>
        <taxon>Eubacteriales</taxon>
        <taxon>Eubacteriaceae</taxon>
        <taxon>Eubacterium</taxon>
    </lineage>
</organism>
<name>A0A1T4P0V1_9FIRM</name>
<dbReference type="AlphaFoldDB" id="A0A1T4P0V1"/>
<gene>
    <name evidence="1" type="ORF">SAMN02745110_01797</name>
</gene>
<accession>A0A1T4P0V1</accession>
<dbReference type="Proteomes" id="UP000189857">
    <property type="component" value="Unassembled WGS sequence"/>
</dbReference>
<keyword evidence="2" id="KW-1185">Reference proteome</keyword>
<dbReference type="RefSeq" id="WP_078787620.1">
    <property type="nucleotide sequence ID" value="NZ_FMTO01000009.1"/>
</dbReference>
<evidence type="ECO:0000313" key="2">
    <source>
        <dbReference type="Proteomes" id="UP000189857"/>
    </source>
</evidence>
<proteinExistence type="predicted"/>
<reference evidence="1 2" key="1">
    <citation type="submission" date="2017-02" db="EMBL/GenBank/DDBJ databases">
        <authorList>
            <person name="Peterson S.W."/>
        </authorList>
    </citation>
    <scope>NUCLEOTIDE SEQUENCE [LARGE SCALE GENOMIC DNA]</scope>
    <source>
        <strain evidence="1 2">ATCC 17233</strain>
    </source>
</reference>
<dbReference type="EMBL" id="FUXA01000010">
    <property type="protein sequence ID" value="SJZ85071.1"/>
    <property type="molecule type" value="Genomic_DNA"/>
</dbReference>
<protein>
    <submittedName>
        <fullName evidence="1">Uncharacterized protein</fullName>
    </submittedName>
</protein>
<sequence length="74" mass="8716">MTLRDVLKNFDNKNFKVIEYRAIVPAGNSNEEILVGMAAYKNKMLQSLDGDSYHLSDEIVRYELYQDDWLVVWE</sequence>
<evidence type="ECO:0000313" key="1">
    <source>
        <dbReference type="EMBL" id="SJZ85071.1"/>
    </source>
</evidence>